<evidence type="ECO:0000313" key="1">
    <source>
        <dbReference type="EMBL" id="TGZ72643.1"/>
    </source>
</evidence>
<gene>
    <name evidence="1" type="ORF">CRM22_001971</name>
</gene>
<protein>
    <submittedName>
        <fullName evidence="1">Uncharacterized protein</fullName>
    </submittedName>
</protein>
<evidence type="ECO:0000313" key="2">
    <source>
        <dbReference type="Proteomes" id="UP000308267"/>
    </source>
</evidence>
<name>A0A4S2M872_OPIFE</name>
<accession>A0A4S2M872</accession>
<proteinExistence type="predicted"/>
<comment type="caution">
    <text evidence="1">The sequence shown here is derived from an EMBL/GenBank/DDBJ whole genome shotgun (WGS) entry which is preliminary data.</text>
</comment>
<dbReference type="Proteomes" id="UP000308267">
    <property type="component" value="Unassembled WGS sequence"/>
</dbReference>
<keyword evidence="2" id="KW-1185">Reference proteome</keyword>
<organism evidence="1 2">
    <name type="scientific">Opisthorchis felineus</name>
    <dbReference type="NCBI Taxonomy" id="147828"/>
    <lineage>
        <taxon>Eukaryota</taxon>
        <taxon>Metazoa</taxon>
        <taxon>Spiralia</taxon>
        <taxon>Lophotrochozoa</taxon>
        <taxon>Platyhelminthes</taxon>
        <taxon>Trematoda</taxon>
        <taxon>Digenea</taxon>
        <taxon>Opisthorchiida</taxon>
        <taxon>Opisthorchiata</taxon>
        <taxon>Opisthorchiidae</taxon>
        <taxon>Opisthorchis</taxon>
    </lineage>
</organism>
<dbReference type="EMBL" id="SJOL01003487">
    <property type="protein sequence ID" value="TGZ72643.1"/>
    <property type="molecule type" value="Genomic_DNA"/>
</dbReference>
<reference evidence="1 2" key="1">
    <citation type="journal article" date="2019" name="BMC Genomics">
        <title>New insights from Opisthorchis felineus genome: update on genomics of the epidemiologically important liver flukes.</title>
        <authorList>
            <person name="Ershov N.I."/>
            <person name="Mordvinov V.A."/>
            <person name="Prokhortchouk E.B."/>
            <person name="Pakharukova M.Y."/>
            <person name="Gunbin K.V."/>
            <person name="Ustyantsev K."/>
            <person name="Genaev M.A."/>
            <person name="Blinov A.G."/>
            <person name="Mazur A."/>
            <person name="Boulygina E."/>
            <person name="Tsygankova S."/>
            <person name="Khrameeva E."/>
            <person name="Chekanov N."/>
            <person name="Fan G."/>
            <person name="Xiao A."/>
            <person name="Zhang H."/>
            <person name="Xu X."/>
            <person name="Yang H."/>
            <person name="Solovyev V."/>
            <person name="Lee S.M."/>
            <person name="Liu X."/>
            <person name="Afonnikov D.A."/>
            <person name="Skryabin K.G."/>
        </authorList>
    </citation>
    <scope>NUCLEOTIDE SEQUENCE [LARGE SCALE GENOMIC DNA]</scope>
    <source>
        <strain evidence="1">AK-0245</strain>
        <tissue evidence="1">Whole organism</tissue>
    </source>
</reference>
<sequence>MSLRGRIVTPGKLPCGSASKGRMVDSVLTSRSDALHVANLIALAPKVSAVGPHNSVITKFSGSELSVLWPLSSSSSGTPLDREELEASISKVSQKRWHVITPSVTAS</sequence>
<dbReference type="AlphaFoldDB" id="A0A4S2M872"/>